<dbReference type="AlphaFoldDB" id="A0A1T5LMP2"/>
<proteinExistence type="predicted"/>
<sequence length="358" mass="41657">MNVIFLFPYPLGESPSQRFRFEQYFKLLEDSGIHCYKQSFWNERTWKILYKKGYEVGKVIGFLTGILKRFQILFKLSKADYVFIHRECMPVGPPIFEWIIYKIFRKKIIYDFDDAIWLPNTSHENRVASFIKWHSKTEAICRWSYKVSCGNNYLVDFAKQFNPQPVLNPTTIDTEQHHNPIRYPKLFNEKITVGWTGSHSTLKYLGSIIPVLKQLEKKYNENFQFLVIANKKPDLDLNDFVFIPWKENSEIEDLSQIDIGIMPLTDDIWAKGKCGFKALQYMALEIPAVASPVGVNTQIIDSGVNGFLCTSQQDWFDAIDKLIQNKALRESIGIQGRKKVIEHYSVLSNSSNFVSLFS</sequence>
<reference evidence="1 2" key="1">
    <citation type="submission" date="2017-02" db="EMBL/GenBank/DDBJ databases">
        <authorList>
            <person name="Peterson S.W."/>
        </authorList>
    </citation>
    <scope>NUCLEOTIDE SEQUENCE [LARGE SCALE GENOMIC DNA]</scope>
    <source>
        <strain evidence="1 2">DSM 25262</strain>
    </source>
</reference>
<dbReference type="Gene3D" id="3.40.50.2000">
    <property type="entry name" value="Glycogen Phosphorylase B"/>
    <property type="match status" value="1"/>
</dbReference>
<dbReference type="EMBL" id="FUZU01000002">
    <property type="protein sequence ID" value="SKC77194.1"/>
    <property type="molecule type" value="Genomic_DNA"/>
</dbReference>
<protein>
    <submittedName>
        <fullName evidence="1">Glycosyltransferase involved in cell wall bisynthesis</fullName>
    </submittedName>
</protein>
<dbReference type="Pfam" id="PF13692">
    <property type="entry name" value="Glyco_trans_1_4"/>
    <property type="match status" value="1"/>
</dbReference>
<name>A0A1T5LMP2_9BACT</name>
<keyword evidence="1" id="KW-0808">Transferase</keyword>
<dbReference type="STRING" id="688867.SAMN05660236_3532"/>
<evidence type="ECO:0000313" key="1">
    <source>
        <dbReference type="EMBL" id="SKC77194.1"/>
    </source>
</evidence>
<accession>A0A1T5LMP2</accession>
<dbReference type="SUPFAM" id="SSF53756">
    <property type="entry name" value="UDP-Glycosyltransferase/glycogen phosphorylase"/>
    <property type="match status" value="1"/>
</dbReference>
<dbReference type="Proteomes" id="UP000190961">
    <property type="component" value="Unassembled WGS sequence"/>
</dbReference>
<evidence type="ECO:0000313" key="2">
    <source>
        <dbReference type="Proteomes" id="UP000190961"/>
    </source>
</evidence>
<dbReference type="GO" id="GO:0016740">
    <property type="term" value="F:transferase activity"/>
    <property type="evidence" value="ECO:0007669"/>
    <property type="project" value="UniProtKB-KW"/>
</dbReference>
<dbReference type="PANTHER" id="PTHR12526">
    <property type="entry name" value="GLYCOSYLTRANSFERASE"/>
    <property type="match status" value="1"/>
</dbReference>
<dbReference type="RefSeq" id="WP_079688044.1">
    <property type="nucleotide sequence ID" value="NZ_FUZU01000002.1"/>
</dbReference>
<gene>
    <name evidence="1" type="ORF">SAMN05660236_3532</name>
</gene>
<dbReference type="OrthoDB" id="9815351at2"/>
<organism evidence="1 2">
    <name type="scientific">Ohtaekwangia koreensis</name>
    <dbReference type="NCBI Taxonomy" id="688867"/>
    <lineage>
        <taxon>Bacteria</taxon>
        <taxon>Pseudomonadati</taxon>
        <taxon>Bacteroidota</taxon>
        <taxon>Cytophagia</taxon>
        <taxon>Cytophagales</taxon>
        <taxon>Fulvivirgaceae</taxon>
        <taxon>Ohtaekwangia</taxon>
    </lineage>
</organism>
<keyword evidence="2" id="KW-1185">Reference proteome</keyword>